<keyword evidence="2" id="KW-0678">Repressor</keyword>
<organism evidence="9 10">
    <name type="scientific">Eiseniibacteriota bacterium</name>
    <dbReference type="NCBI Taxonomy" id="2212470"/>
    <lineage>
        <taxon>Bacteria</taxon>
        <taxon>Candidatus Eiseniibacteriota</taxon>
    </lineage>
</organism>
<comment type="cofactor">
    <cofactor evidence="8">
        <name>Mn(2+)</name>
        <dbReference type="ChEBI" id="CHEBI:29035"/>
    </cofactor>
    <cofactor evidence="8">
        <name>Fe(2+)</name>
        <dbReference type="ChEBI" id="CHEBI:29033"/>
    </cofactor>
    <text evidence="8">Binds 1 Mn(2+) or Fe(2+) ion per subunit.</text>
</comment>
<reference evidence="9" key="1">
    <citation type="submission" date="2019-03" db="EMBL/GenBank/DDBJ databases">
        <title>Lake Tanganyika Metagenome-Assembled Genomes (MAGs).</title>
        <authorList>
            <person name="Tran P."/>
        </authorList>
    </citation>
    <scope>NUCLEOTIDE SEQUENCE</scope>
    <source>
        <strain evidence="9">M_DeepCast_400m_m2_100</strain>
    </source>
</reference>
<dbReference type="EMBL" id="VGIY01000329">
    <property type="protein sequence ID" value="MBM3318345.1"/>
    <property type="molecule type" value="Genomic_DNA"/>
</dbReference>
<feature type="binding site" evidence="7">
    <location>
        <position position="115"/>
    </location>
    <ligand>
        <name>Zn(2+)</name>
        <dbReference type="ChEBI" id="CHEBI:29105"/>
    </ligand>
</feature>
<feature type="binding site" evidence="8">
    <location>
        <position position="130"/>
    </location>
    <ligand>
        <name>Fe cation</name>
        <dbReference type="ChEBI" id="CHEBI:24875"/>
    </ligand>
</feature>
<sequence>MNSVAVGRTERQAAAPVGMSLRDAARVLRRVNLKVTRSRVAILDLLAERQTHMSADEITAELRAGGHAVDRVTVYRNIDRLLENGILATVLVPGRAMRVGLRRNPGSSHHHFIVCRKTGRVAEVDSRFLEQCWDSARQRIKQENGWDLSGYVMQYEGLSPEAQGNGGNGGNGGA</sequence>
<dbReference type="AlphaFoldDB" id="A0A938BRH5"/>
<dbReference type="GO" id="GO:0003700">
    <property type="term" value="F:DNA-binding transcription factor activity"/>
    <property type="evidence" value="ECO:0007669"/>
    <property type="project" value="InterPro"/>
</dbReference>
<evidence type="ECO:0000313" key="9">
    <source>
        <dbReference type="EMBL" id="MBM3318345.1"/>
    </source>
</evidence>
<dbReference type="GO" id="GO:0045892">
    <property type="term" value="P:negative regulation of DNA-templated transcription"/>
    <property type="evidence" value="ECO:0007669"/>
    <property type="project" value="TreeGrafter"/>
</dbReference>
<keyword evidence="6" id="KW-0804">Transcription</keyword>
<dbReference type="GO" id="GO:0000976">
    <property type="term" value="F:transcription cis-regulatory region binding"/>
    <property type="evidence" value="ECO:0007669"/>
    <property type="project" value="TreeGrafter"/>
</dbReference>
<evidence type="ECO:0000256" key="1">
    <source>
        <dbReference type="ARBA" id="ARBA00007957"/>
    </source>
</evidence>
<keyword evidence="3 7" id="KW-0862">Zinc</keyword>
<gene>
    <name evidence="9" type="ORF">FJY75_10895</name>
</gene>
<evidence type="ECO:0000256" key="8">
    <source>
        <dbReference type="PIRSR" id="PIRSR602481-2"/>
    </source>
</evidence>
<keyword evidence="7" id="KW-0479">Metal-binding</keyword>
<keyword evidence="4" id="KW-0805">Transcription regulation</keyword>
<name>A0A938BRH5_UNCEI</name>
<dbReference type="PANTHER" id="PTHR33202">
    <property type="entry name" value="ZINC UPTAKE REGULATION PROTEIN"/>
    <property type="match status" value="1"/>
</dbReference>
<comment type="caution">
    <text evidence="9">The sequence shown here is derived from an EMBL/GenBank/DDBJ whole genome shotgun (WGS) entry which is preliminary data.</text>
</comment>
<dbReference type="PANTHER" id="PTHR33202:SF7">
    <property type="entry name" value="FERRIC UPTAKE REGULATION PROTEIN"/>
    <property type="match status" value="1"/>
</dbReference>
<accession>A0A938BRH5</accession>
<evidence type="ECO:0000256" key="4">
    <source>
        <dbReference type="ARBA" id="ARBA00023015"/>
    </source>
</evidence>
<dbReference type="Proteomes" id="UP000748308">
    <property type="component" value="Unassembled WGS sequence"/>
</dbReference>
<evidence type="ECO:0000256" key="3">
    <source>
        <dbReference type="ARBA" id="ARBA00022833"/>
    </source>
</evidence>
<protein>
    <submittedName>
        <fullName evidence="9">Transcriptional repressor</fullName>
    </submittedName>
</protein>
<comment type="cofactor">
    <cofactor evidence="7">
        <name>Zn(2+)</name>
        <dbReference type="ChEBI" id="CHEBI:29105"/>
    </cofactor>
    <text evidence="7">Binds 1 zinc ion per subunit.</text>
</comment>
<keyword evidence="5" id="KW-0238">DNA-binding</keyword>
<dbReference type="CDD" id="cd07153">
    <property type="entry name" value="Fur_like"/>
    <property type="match status" value="1"/>
</dbReference>
<evidence type="ECO:0000256" key="5">
    <source>
        <dbReference type="ARBA" id="ARBA00023125"/>
    </source>
</evidence>
<dbReference type="Gene3D" id="1.10.10.10">
    <property type="entry name" value="Winged helix-like DNA-binding domain superfamily/Winged helix DNA-binding domain"/>
    <property type="match status" value="1"/>
</dbReference>
<evidence type="ECO:0000256" key="7">
    <source>
        <dbReference type="PIRSR" id="PIRSR602481-1"/>
    </source>
</evidence>
<dbReference type="InterPro" id="IPR036390">
    <property type="entry name" value="WH_DNA-bd_sf"/>
</dbReference>
<evidence type="ECO:0000256" key="2">
    <source>
        <dbReference type="ARBA" id="ARBA00022491"/>
    </source>
</evidence>
<dbReference type="Gene3D" id="3.30.1490.190">
    <property type="match status" value="1"/>
</dbReference>
<dbReference type="GO" id="GO:1900376">
    <property type="term" value="P:regulation of secondary metabolite biosynthetic process"/>
    <property type="evidence" value="ECO:0007669"/>
    <property type="project" value="TreeGrafter"/>
</dbReference>
<keyword evidence="8" id="KW-0408">Iron</keyword>
<dbReference type="GO" id="GO:0008270">
    <property type="term" value="F:zinc ion binding"/>
    <property type="evidence" value="ECO:0007669"/>
    <property type="project" value="TreeGrafter"/>
</dbReference>
<comment type="similarity">
    <text evidence="1">Belongs to the Fur family.</text>
</comment>
<dbReference type="SUPFAM" id="SSF46785">
    <property type="entry name" value="Winged helix' DNA-binding domain"/>
    <property type="match status" value="1"/>
</dbReference>
<dbReference type="Pfam" id="PF01475">
    <property type="entry name" value="FUR"/>
    <property type="match status" value="1"/>
</dbReference>
<dbReference type="InterPro" id="IPR002481">
    <property type="entry name" value="FUR"/>
</dbReference>
<dbReference type="InterPro" id="IPR036388">
    <property type="entry name" value="WH-like_DNA-bd_sf"/>
</dbReference>
<proteinExistence type="inferred from homology"/>
<evidence type="ECO:0000313" key="10">
    <source>
        <dbReference type="Proteomes" id="UP000748308"/>
    </source>
</evidence>
<evidence type="ECO:0000256" key="6">
    <source>
        <dbReference type="ARBA" id="ARBA00023163"/>
    </source>
</evidence>
<dbReference type="InterPro" id="IPR043135">
    <property type="entry name" value="Fur_C"/>
</dbReference>